<evidence type="ECO:0000313" key="2">
    <source>
        <dbReference type="EMBL" id="PWI75262.1"/>
    </source>
</evidence>
<feature type="compositionally biased region" description="Polar residues" evidence="1">
    <location>
        <begin position="423"/>
        <end position="433"/>
    </location>
</feature>
<gene>
    <name evidence="2" type="ORF">PCL_05920</name>
</gene>
<proteinExistence type="predicted"/>
<feature type="compositionally biased region" description="Polar residues" evidence="1">
    <location>
        <begin position="130"/>
        <end position="140"/>
    </location>
</feature>
<feature type="region of interest" description="Disordered" evidence="1">
    <location>
        <begin position="580"/>
        <end position="614"/>
    </location>
</feature>
<feature type="region of interest" description="Disordered" evidence="1">
    <location>
        <begin position="353"/>
        <end position="379"/>
    </location>
</feature>
<dbReference type="Proteomes" id="UP000245956">
    <property type="component" value="Unassembled WGS sequence"/>
</dbReference>
<feature type="compositionally biased region" description="Basic and acidic residues" evidence="1">
    <location>
        <begin position="487"/>
        <end position="505"/>
    </location>
</feature>
<feature type="compositionally biased region" description="Basic residues" evidence="1">
    <location>
        <begin position="147"/>
        <end position="165"/>
    </location>
</feature>
<feature type="compositionally biased region" description="Basic and acidic residues" evidence="1">
    <location>
        <begin position="527"/>
        <end position="538"/>
    </location>
</feature>
<feature type="compositionally biased region" description="Basic residues" evidence="1">
    <location>
        <begin position="1"/>
        <end position="24"/>
    </location>
</feature>
<reference evidence="2 3" key="1">
    <citation type="journal article" date="2016" name="Front. Microbiol.">
        <title>Genome and transcriptome sequences reveal the specific parasitism of the nematophagous Purpureocillium lilacinum 36-1.</title>
        <authorList>
            <person name="Xie J."/>
            <person name="Li S."/>
            <person name="Mo C."/>
            <person name="Xiao X."/>
            <person name="Peng D."/>
            <person name="Wang G."/>
            <person name="Xiao Y."/>
        </authorList>
    </citation>
    <scope>NUCLEOTIDE SEQUENCE [LARGE SCALE GENOMIC DNA]</scope>
    <source>
        <strain evidence="2 3">36-1</strain>
    </source>
</reference>
<comment type="caution">
    <text evidence="2">The sequence shown here is derived from an EMBL/GenBank/DDBJ whole genome shotgun (WGS) entry which is preliminary data.</text>
</comment>
<feature type="region of interest" description="Disordered" evidence="1">
    <location>
        <begin position="1"/>
        <end position="117"/>
    </location>
</feature>
<sequence>MAPRTYGKRKRSLFKALSSRRRRQSATAALVEDGPGHSVSSAISAPHAATATRSRGTRHSNSIDEIASALLDDSNYQTDNGGRAPSPNRSRAQLPSGRPMPMTTSASTGPTLDGVPLSPLSMHAVFATTTTPVPHRSSPSRVEKTSPRKQRRQLAKRSSTRKRSGSLKQNKATREGDSSGNPANSPFDDSHEENNDESGLEPFPAFDENAAPSRPEPTTHHGIDADEIERKVAAMLAATEALKPTAPQAKGTAASKVSRMVPSVLAKMSNAWDKLSSRPSTPEATEAAKIRKEGIRHNLGGVVASRSTPHILAPAGRVSIDSTELRRNEGANLNKRKVQKILGASVDCKLTSGSRKSLRTDQAVDVSGGEPTAPQAPSDLEIWRMFVEMGETGTQAQMGTQASNCPFDSEAGFEQNLEDRILNTQPAGSSTPRPGSPCKSANAPGTPRPGSPCESSDASDSKSAHLSGEESLASDVKVNLAEVAVRLGDDEARATIRQVDVKPSDSVKGATSAAGGTNRRVKSNVHNRIDAIKGEERQKKHPSPSKQELEDLEQALQWVPESSNPATPVLAAQDRNRLMLGRSSSLRGPDPLAEQSPLSVRDSRIPRPVRVSKRRANIRMAPAFRPTAARPGEVDELL</sequence>
<accession>A0A2U3ELB0</accession>
<dbReference type="EMBL" id="LCWV01000002">
    <property type="protein sequence ID" value="PWI75262.1"/>
    <property type="molecule type" value="Genomic_DNA"/>
</dbReference>
<feature type="region of interest" description="Disordered" evidence="1">
    <location>
        <begin position="130"/>
        <end position="224"/>
    </location>
</feature>
<evidence type="ECO:0000256" key="1">
    <source>
        <dbReference type="SAM" id="MobiDB-lite"/>
    </source>
</evidence>
<organism evidence="2 3">
    <name type="scientific">Purpureocillium lilacinum</name>
    <name type="common">Paecilomyces lilacinus</name>
    <dbReference type="NCBI Taxonomy" id="33203"/>
    <lineage>
        <taxon>Eukaryota</taxon>
        <taxon>Fungi</taxon>
        <taxon>Dikarya</taxon>
        <taxon>Ascomycota</taxon>
        <taxon>Pezizomycotina</taxon>
        <taxon>Sordariomycetes</taxon>
        <taxon>Hypocreomycetidae</taxon>
        <taxon>Hypocreales</taxon>
        <taxon>Ophiocordycipitaceae</taxon>
        <taxon>Purpureocillium</taxon>
    </lineage>
</organism>
<protein>
    <submittedName>
        <fullName evidence="2">Uncharacterized protein</fullName>
    </submittedName>
</protein>
<name>A0A2U3ELB0_PURLI</name>
<dbReference type="AlphaFoldDB" id="A0A2U3ELB0"/>
<feature type="region of interest" description="Disordered" evidence="1">
    <location>
        <begin position="423"/>
        <end position="556"/>
    </location>
</feature>
<evidence type="ECO:0000313" key="3">
    <source>
        <dbReference type="Proteomes" id="UP000245956"/>
    </source>
</evidence>